<evidence type="ECO:0000313" key="2">
    <source>
        <dbReference type="Proteomes" id="UP000614811"/>
    </source>
</evidence>
<reference evidence="1" key="2">
    <citation type="submission" date="2020-09" db="EMBL/GenBank/DDBJ databases">
        <authorList>
            <person name="Sun Q."/>
            <person name="Kim S."/>
        </authorList>
    </citation>
    <scope>NUCLEOTIDE SEQUENCE</scope>
    <source>
        <strain evidence="1">KCTC 12711</strain>
    </source>
</reference>
<proteinExistence type="predicted"/>
<sequence>MIGLLQKIISKEPEHAHSLTEDDFISEDVGVELIQIYQATSNLETRELITGFMQEAGYSWLRRLVTRDVSYSA</sequence>
<accession>A0A918VKN8</accession>
<keyword evidence="2" id="KW-1185">Reference proteome</keyword>
<dbReference type="RefSeq" id="WP_229794165.1">
    <property type="nucleotide sequence ID" value="NZ_BMXA01000002.1"/>
</dbReference>
<name>A0A918VKN8_9GAMM</name>
<evidence type="ECO:0000313" key="1">
    <source>
        <dbReference type="EMBL" id="GHA03934.1"/>
    </source>
</evidence>
<reference evidence="1" key="1">
    <citation type="journal article" date="2014" name="Int. J. Syst. Evol. Microbiol.">
        <title>Complete genome sequence of Corynebacterium casei LMG S-19264T (=DSM 44701T), isolated from a smear-ripened cheese.</title>
        <authorList>
            <consortium name="US DOE Joint Genome Institute (JGI-PGF)"/>
            <person name="Walter F."/>
            <person name="Albersmeier A."/>
            <person name="Kalinowski J."/>
            <person name="Ruckert C."/>
        </authorList>
    </citation>
    <scope>NUCLEOTIDE SEQUENCE</scope>
    <source>
        <strain evidence="1">KCTC 12711</strain>
    </source>
</reference>
<organism evidence="1 2">
    <name type="scientific">Arenicella chitinivorans</name>
    <dbReference type="NCBI Taxonomy" id="1329800"/>
    <lineage>
        <taxon>Bacteria</taxon>
        <taxon>Pseudomonadati</taxon>
        <taxon>Pseudomonadota</taxon>
        <taxon>Gammaproteobacteria</taxon>
        <taxon>Arenicellales</taxon>
        <taxon>Arenicellaceae</taxon>
        <taxon>Arenicella</taxon>
    </lineage>
</organism>
<gene>
    <name evidence="1" type="ORF">GCM10008090_11510</name>
</gene>
<dbReference type="EMBL" id="BMXA01000002">
    <property type="protein sequence ID" value="GHA03934.1"/>
    <property type="molecule type" value="Genomic_DNA"/>
</dbReference>
<protein>
    <submittedName>
        <fullName evidence="1">Uncharacterized protein</fullName>
    </submittedName>
</protein>
<dbReference type="AlphaFoldDB" id="A0A918VKN8"/>
<dbReference type="Proteomes" id="UP000614811">
    <property type="component" value="Unassembled WGS sequence"/>
</dbReference>
<comment type="caution">
    <text evidence="1">The sequence shown here is derived from an EMBL/GenBank/DDBJ whole genome shotgun (WGS) entry which is preliminary data.</text>
</comment>